<dbReference type="AlphaFoldDB" id="A0A934UPS5"/>
<protein>
    <submittedName>
        <fullName evidence="3">Uncharacterized protein</fullName>
    </submittedName>
</protein>
<dbReference type="Proteomes" id="UP000617041">
    <property type="component" value="Unassembled WGS sequence"/>
</dbReference>
<dbReference type="RefSeq" id="WP_200786743.1">
    <property type="nucleotide sequence ID" value="NZ_JAEDAO010000001.1"/>
</dbReference>
<accession>A0A934UPS5</accession>
<keyword evidence="2" id="KW-1133">Transmembrane helix</keyword>
<evidence type="ECO:0000313" key="3">
    <source>
        <dbReference type="EMBL" id="MBK0391869.1"/>
    </source>
</evidence>
<proteinExistence type="predicted"/>
<gene>
    <name evidence="3" type="ORF">I8E28_04650</name>
</gene>
<keyword evidence="2" id="KW-0472">Membrane</keyword>
<keyword evidence="2" id="KW-0812">Transmembrane</keyword>
<name>A0A934UPS5_9BURK</name>
<organism evidence="3 4">
    <name type="scientific">Ramlibacter algicola</name>
    <dbReference type="NCBI Taxonomy" id="2795217"/>
    <lineage>
        <taxon>Bacteria</taxon>
        <taxon>Pseudomonadati</taxon>
        <taxon>Pseudomonadota</taxon>
        <taxon>Betaproteobacteria</taxon>
        <taxon>Burkholderiales</taxon>
        <taxon>Comamonadaceae</taxon>
        <taxon>Ramlibacter</taxon>
    </lineage>
</organism>
<evidence type="ECO:0000256" key="2">
    <source>
        <dbReference type="SAM" id="Phobius"/>
    </source>
</evidence>
<keyword evidence="4" id="KW-1185">Reference proteome</keyword>
<evidence type="ECO:0000313" key="4">
    <source>
        <dbReference type="Proteomes" id="UP000617041"/>
    </source>
</evidence>
<feature type="transmembrane region" description="Helical" evidence="2">
    <location>
        <begin position="60"/>
        <end position="82"/>
    </location>
</feature>
<evidence type="ECO:0000256" key="1">
    <source>
        <dbReference type="SAM" id="MobiDB-lite"/>
    </source>
</evidence>
<feature type="region of interest" description="Disordered" evidence="1">
    <location>
        <begin position="1"/>
        <end position="24"/>
    </location>
</feature>
<reference evidence="3" key="1">
    <citation type="submission" date="2020-12" db="EMBL/GenBank/DDBJ databases">
        <title>Ramlibacter sp. nov., isolated from a freshwater alga, Cryptomonas.</title>
        <authorList>
            <person name="Kim H.M."/>
            <person name="Jeon C.O."/>
        </authorList>
    </citation>
    <scope>NUCLEOTIDE SEQUENCE</scope>
    <source>
        <strain evidence="3">CrO1</strain>
    </source>
</reference>
<sequence>MDVSARFDTTHPFPLSSQLPHDSGMRRDETFHDSDFDWDALTARLPMRVTERPPSEMNRLAWIVLLLLVFCPPLGYVLATLWY</sequence>
<comment type="caution">
    <text evidence="3">The sequence shown here is derived from an EMBL/GenBank/DDBJ whole genome shotgun (WGS) entry which is preliminary data.</text>
</comment>
<dbReference type="EMBL" id="JAEDAO010000001">
    <property type="protein sequence ID" value="MBK0391869.1"/>
    <property type="molecule type" value="Genomic_DNA"/>
</dbReference>